<dbReference type="InterPro" id="IPR037126">
    <property type="entry name" value="PdaC/RsiV-like_sf"/>
</dbReference>
<comment type="caution">
    <text evidence="3">The sequence shown here is derived from an EMBL/GenBank/DDBJ whole genome shotgun (WGS) entry which is preliminary data.</text>
</comment>
<feature type="chain" id="PRO_5039408377" evidence="2">
    <location>
        <begin position="24"/>
        <end position="307"/>
    </location>
</feature>
<name>A0A7W3IVR4_9ACTN</name>
<protein>
    <submittedName>
        <fullName evidence="3">Putative small lipoprotein YifL</fullName>
    </submittedName>
</protein>
<dbReference type="PROSITE" id="PS51257">
    <property type="entry name" value="PROKAR_LIPOPROTEIN"/>
    <property type="match status" value="1"/>
</dbReference>
<dbReference type="Gene3D" id="3.90.640.20">
    <property type="entry name" value="Heat-shock cognate protein, ATPase"/>
    <property type="match status" value="1"/>
</dbReference>
<organism evidence="3 4">
    <name type="scientific">Microlunatus kandeliicorticis</name>
    <dbReference type="NCBI Taxonomy" id="1759536"/>
    <lineage>
        <taxon>Bacteria</taxon>
        <taxon>Bacillati</taxon>
        <taxon>Actinomycetota</taxon>
        <taxon>Actinomycetes</taxon>
        <taxon>Propionibacteriales</taxon>
        <taxon>Propionibacteriaceae</taxon>
        <taxon>Microlunatus</taxon>
    </lineage>
</organism>
<keyword evidence="3" id="KW-0449">Lipoprotein</keyword>
<gene>
    <name evidence="3" type="ORF">FHX74_003711</name>
</gene>
<evidence type="ECO:0000256" key="1">
    <source>
        <dbReference type="SAM" id="MobiDB-lite"/>
    </source>
</evidence>
<evidence type="ECO:0000256" key="2">
    <source>
        <dbReference type="SAM" id="SignalP"/>
    </source>
</evidence>
<dbReference type="EMBL" id="JACGWT010000006">
    <property type="protein sequence ID" value="MBA8796070.1"/>
    <property type="molecule type" value="Genomic_DNA"/>
</dbReference>
<keyword evidence="2" id="KW-0732">Signal</keyword>
<dbReference type="Gene3D" id="3.30.565.40">
    <property type="entry name" value="Fervidobacterium nodosum Rt17-B1 like"/>
    <property type="match status" value="1"/>
</dbReference>
<keyword evidence="4" id="KW-1185">Reference proteome</keyword>
<feature type="signal peptide" evidence="2">
    <location>
        <begin position="1"/>
        <end position="23"/>
    </location>
</feature>
<evidence type="ECO:0000313" key="4">
    <source>
        <dbReference type="Proteomes" id="UP000523079"/>
    </source>
</evidence>
<dbReference type="AlphaFoldDB" id="A0A7W3IVR4"/>
<reference evidence="3 4" key="1">
    <citation type="submission" date="2020-07" db="EMBL/GenBank/DDBJ databases">
        <title>Sequencing the genomes of 1000 actinobacteria strains.</title>
        <authorList>
            <person name="Klenk H.-P."/>
        </authorList>
    </citation>
    <scope>NUCLEOTIDE SEQUENCE [LARGE SCALE GENOMIC DNA]</scope>
    <source>
        <strain evidence="3 4">DSM 100723</strain>
    </source>
</reference>
<sequence length="307" mass="31490">MSVLSSRRRVSALAWLVAVVTVAGCGLTGPTAGGGADPTTSAAAPPSSGPNSTSSASSSGTPSESSSAASSSATSPSASASSSETPGIGATVLPAPPKANTGVLAVKAAVLTGRERNLRWTIRVPQFSGTPRAQTVNQRIRASAGDAITAARRTARESPNDRVTLDGRYTLSTNDGRTAQAALTFDTYTAGAAHGNGFVGTTAIDVTTGKPILLTDVFRSESAALRVIAPKIKAIAESEGEPVSDPSGLRPVHANFANWQSTGAGITFYFQDYQLGGHGLRMYTVGWNDLSGLITDYARRTLAPPRR</sequence>
<accession>A0A7W3IVR4</accession>
<dbReference type="RefSeq" id="WP_182561649.1">
    <property type="nucleotide sequence ID" value="NZ_JACGWT010000006.1"/>
</dbReference>
<dbReference type="Proteomes" id="UP000523079">
    <property type="component" value="Unassembled WGS sequence"/>
</dbReference>
<feature type="region of interest" description="Disordered" evidence="1">
    <location>
        <begin position="32"/>
        <end position="97"/>
    </location>
</feature>
<evidence type="ECO:0000313" key="3">
    <source>
        <dbReference type="EMBL" id="MBA8796070.1"/>
    </source>
</evidence>
<feature type="compositionally biased region" description="Low complexity" evidence="1">
    <location>
        <begin position="37"/>
        <end position="87"/>
    </location>
</feature>
<proteinExistence type="predicted"/>